<accession>C6I0X8</accession>
<evidence type="ECO:0000313" key="2">
    <source>
        <dbReference type="Proteomes" id="UP000009374"/>
    </source>
</evidence>
<organism evidence="1 2">
    <name type="scientific">Leptospirillum ferrodiazotrophum</name>
    <dbReference type="NCBI Taxonomy" id="412449"/>
    <lineage>
        <taxon>Bacteria</taxon>
        <taxon>Pseudomonadati</taxon>
        <taxon>Nitrospirota</taxon>
        <taxon>Nitrospiria</taxon>
        <taxon>Nitrospirales</taxon>
        <taxon>Nitrospiraceae</taxon>
        <taxon>Leptospirillum</taxon>
    </lineage>
</organism>
<evidence type="ECO:0000313" key="1">
    <source>
        <dbReference type="EMBL" id="EES51497.1"/>
    </source>
</evidence>
<keyword evidence="2" id="KW-1185">Reference proteome</keyword>
<name>C6I0X8_9BACT</name>
<sequence>MRIRRRRDIFLIFGFAAVVMMGLPVSPVLADTFSLPFDPFMAAESFGCKHLLVPGAEILPRDPVVDPRVLPGWKSLPMKVRGNRTIESLVIKGSVVVRVKGAEGRPSGDFRILIPAGGLVYDATPLETHLPVGDRGVIFGHRAQLLSKNVQEETCRQFSVLAGRSFSVGDQVITYLAPGPKGGPMVLWRTLDGVSIRPHPLTEYPVGQVPGRTPTRIFGVYTHAGQIAEYAAFSAPIIVTERWRLQGKERDVSANSEWFPHFRAVPISCPIGHHIGLMVYNEKPILLAPGKVLSLYDGYLKIQVLKISAEGRVVNFSLNGRSYTGRRGIDSLIGEGRAIEGIKNSLDQVKKIFHWQTPSKES</sequence>
<protein>
    <submittedName>
        <fullName evidence="1">Uncharacterized protein</fullName>
    </submittedName>
</protein>
<gene>
    <name evidence="1" type="ORF">UBAL3_96120042</name>
</gene>
<dbReference type="EMBL" id="GG693889">
    <property type="protein sequence ID" value="EES51497.1"/>
    <property type="molecule type" value="Genomic_DNA"/>
</dbReference>
<dbReference type="Proteomes" id="UP000009374">
    <property type="component" value="Unassembled WGS sequence"/>
</dbReference>
<proteinExistence type="predicted"/>
<reference evidence="1 2" key="1">
    <citation type="journal article" date="2009" name="Appl. Environ. Microbiol.">
        <title>Community genomic and proteomic analyses of chemoautotrophic iron-oxidizing "Leptospirillum rubarum" (Group II) and "Leptospirillum ferrodiazotrophum" (Group III) bacteria in acid mine drainage biofilms.</title>
        <authorList>
            <person name="Goltsman D.S."/>
            <person name="Denef V.J."/>
            <person name="Singer S.W."/>
            <person name="VerBerkmoes N.C."/>
            <person name="Lefsrud M."/>
            <person name="Mueller R.S."/>
            <person name="Dick G.J."/>
            <person name="Sun C.L."/>
            <person name="Wheeler K.E."/>
            <person name="Zemla A."/>
            <person name="Baker B.J."/>
            <person name="Hauser L."/>
            <person name="Land M."/>
            <person name="Shah M.B."/>
            <person name="Thelen M.P."/>
            <person name="Hettich R.L."/>
            <person name="Banfield J.F."/>
        </authorList>
    </citation>
    <scope>NUCLEOTIDE SEQUENCE [LARGE SCALE GENOMIC DNA]</scope>
</reference>
<dbReference type="AlphaFoldDB" id="C6I0X8"/>